<dbReference type="Pfam" id="PF08100">
    <property type="entry name" value="Dimerisation"/>
    <property type="match status" value="1"/>
</dbReference>
<dbReference type="InterPro" id="IPR036390">
    <property type="entry name" value="WH_DNA-bd_sf"/>
</dbReference>
<dbReference type="SUPFAM" id="SSF53335">
    <property type="entry name" value="S-adenosyl-L-methionine-dependent methyltransferases"/>
    <property type="match status" value="1"/>
</dbReference>
<evidence type="ECO:0000259" key="4">
    <source>
        <dbReference type="Pfam" id="PF00891"/>
    </source>
</evidence>
<accession>A0A165L4F8</accession>
<protein>
    <submittedName>
        <fullName evidence="6">S-adenosyl-L-methionine-dependent methyltransferase</fullName>
    </submittedName>
</protein>
<dbReference type="InterPro" id="IPR012967">
    <property type="entry name" value="COMT_dimerisation"/>
</dbReference>
<dbReference type="SUPFAM" id="SSF46785">
    <property type="entry name" value="Winged helix' DNA-binding domain"/>
    <property type="match status" value="1"/>
</dbReference>
<dbReference type="GO" id="GO:0046983">
    <property type="term" value="F:protein dimerization activity"/>
    <property type="evidence" value="ECO:0007669"/>
    <property type="project" value="InterPro"/>
</dbReference>
<dbReference type="GO" id="GO:0008171">
    <property type="term" value="F:O-methyltransferase activity"/>
    <property type="evidence" value="ECO:0007669"/>
    <property type="project" value="InterPro"/>
</dbReference>
<evidence type="ECO:0000313" key="7">
    <source>
        <dbReference type="Proteomes" id="UP000076727"/>
    </source>
</evidence>
<dbReference type="PROSITE" id="PS51683">
    <property type="entry name" value="SAM_OMT_II"/>
    <property type="match status" value="1"/>
</dbReference>
<evidence type="ECO:0000256" key="2">
    <source>
        <dbReference type="ARBA" id="ARBA00022679"/>
    </source>
</evidence>
<evidence type="ECO:0000259" key="5">
    <source>
        <dbReference type="Pfam" id="PF08100"/>
    </source>
</evidence>
<dbReference type="EMBL" id="KV429149">
    <property type="protein sequence ID" value="KZT63930.1"/>
    <property type="molecule type" value="Genomic_DNA"/>
</dbReference>
<organism evidence="6 7">
    <name type="scientific">Daedalea quercina L-15889</name>
    <dbReference type="NCBI Taxonomy" id="1314783"/>
    <lineage>
        <taxon>Eukaryota</taxon>
        <taxon>Fungi</taxon>
        <taxon>Dikarya</taxon>
        <taxon>Basidiomycota</taxon>
        <taxon>Agaricomycotina</taxon>
        <taxon>Agaricomycetes</taxon>
        <taxon>Polyporales</taxon>
        <taxon>Fomitopsis</taxon>
    </lineage>
</organism>
<dbReference type="GO" id="GO:0032259">
    <property type="term" value="P:methylation"/>
    <property type="evidence" value="ECO:0007669"/>
    <property type="project" value="UniProtKB-KW"/>
</dbReference>
<name>A0A165L4F8_9APHY</name>
<dbReference type="Gene3D" id="3.40.50.150">
    <property type="entry name" value="Vaccinia Virus protein VP39"/>
    <property type="match status" value="1"/>
</dbReference>
<proteinExistence type="predicted"/>
<feature type="domain" description="O-methyltransferase C-terminal" evidence="4">
    <location>
        <begin position="233"/>
        <end position="375"/>
    </location>
</feature>
<evidence type="ECO:0000256" key="1">
    <source>
        <dbReference type="ARBA" id="ARBA00022603"/>
    </source>
</evidence>
<evidence type="ECO:0000313" key="6">
    <source>
        <dbReference type="EMBL" id="KZT63930.1"/>
    </source>
</evidence>
<dbReference type="Proteomes" id="UP000076727">
    <property type="component" value="Unassembled WGS sequence"/>
</dbReference>
<keyword evidence="2 6" id="KW-0808">Transferase</keyword>
<dbReference type="STRING" id="1314783.A0A165L4F8"/>
<dbReference type="Pfam" id="PF00891">
    <property type="entry name" value="Methyltransf_2"/>
    <property type="match status" value="1"/>
</dbReference>
<keyword evidence="7" id="KW-1185">Reference proteome</keyword>
<feature type="domain" description="O-methyltransferase dimerisation" evidence="5">
    <location>
        <begin position="75"/>
        <end position="153"/>
    </location>
</feature>
<dbReference type="AlphaFoldDB" id="A0A165L4F8"/>
<keyword evidence="3" id="KW-0949">S-adenosyl-L-methionine</keyword>
<dbReference type="Gene3D" id="1.10.10.10">
    <property type="entry name" value="Winged helix-like DNA-binding domain superfamily/Winged helix DNA-binding domain"/>
    <property type="match status" value="1"/>
</dbReference>
<dbReference type="InterPro" id="IPR016461">
    <property type="entry name" value="COMT-like"/>
</dbReference>
<evidence type="ECO:0000256" key="3">
    <source>
        <dbReference type="ARBA" id="ARBA00022691"/>
    </source>
</evidence>
<dbReference type="PANTHER" id="PTHR43712:SF2">
    <property type="entry name" value="O-METHYLTRANSFERASE CICE"/>
    <property type="match status" value="1"/>
</dbReference>
<sequence length="414" mass="46343">MSLAEKIETLRSLVRLINDASEVVFQEWQAELKSPSPDPLSSLLPSPELFEGRRSLLGACGMVSDIIAEPQQRLMEMSVGYFTSRALHIAADAHVAEILAGADPAEGMHVKEIAHKAGTEQWKLARVLRTLSSVHVFTEVKEFCFANTWSSQAMVGNDPLRCWVLAHGLDGYSAFQTDLTFWEFLEMGVQQADGTITPRRELELFSLAMLGGGRVPAPPLYADYPWASLGSATVVDVGRSGMCLELAKRYPDLKFVLQDRPPAIEKAKSVWQDELPEAVESQRITFMDHDFFRTQPVKGAEVYFMRSVLHDWPDEESCAILKHLCDAMCPHSRILTADHVLHTTLGSKFPQDMNMMTLFKAKERTPEDLDTLAKRVSLKVVKVWECRGMLSITQMRRQEDVTSNGDAVHGVEAH</sequence>
<reference evidence="6 7" key="1">
    <citation type="journal article" date="2016" name="Mol. Biol. Evol.">
        <title>Comparative Genomics of Early-Diverging Mushroom-Forming Fungi Provides Insights into the Origins of Lignocellulose Decay Capabilities.</title>
        <authorList>
            <person name="Nagy L.G."/>
            <person name="Riley R."/>
            <person name="Tritt A."/>
            <person name="Adam C."/>
            <person name="Daum C."/>
            <person name="Floudas D."/>
            <person name="Sun H."/>
            <person name="Yadav J.S."/>
            <person name="Pangilinan J."/>
            <person name="Larsson K.H."/>
            <person name="Matsuura K."/>
            <person name="Barry K."/>
            <person name="Labutti K."/>
            <person name="Kuo R."/>
            <person name="Ohm R.A."/>
            <person name="Bhattacharya S.S."/>
            <person name="Shirouzu T."/>
            <person name="Yoshinaga Y."/>
            <person name="Martin F.M."/>
            <person name="Grigoriev I.V."/>
            <person name="Hibbett D.S."/>
        </authorList>
    </citation>
    <scope>NUCLEOTIDE SEQUENCE [LARGE SCALE GENOMIC DNA]</scope>
    <source>
        <strain evidence="6 7">L-15889</strain>
    </source>
</reference>
<dbReference type="InterPro" id="IPR001077">
    <property type="entry name" value="COMT_C"/>
</dbReference>
<dbReference type="PANTHER" id="PTHR43712">
    <property type="entry name" value="PUTATIVE (AFU_ORTHOLOGUE AFUA_4G14580)-RELATED"/>
    <property type="match status" value="1"/>
</dbReference>
<dbReference type="InterPro" id="IPR036388">
    <property type="entry name" value="WH-like_DNA-bd_sf"/>
</dbReference>
<dbReference type="InterPro" id="IPR029063">
    <property type="entry name" value="SAM-dependent_MTases_sf"/>
</dbReference>
<dbReference type="OrthoDB" id="2410195at2759"/>
<gene>
    <name evidence="6" type="ORF">DAEQUDRAFT_770136</name>
</gene>
<keyword evidence="1 6" id="KW-0489">Methyltransferase</keyword>